<feature type="transmembrane region" description="Helical" evidence="2">
    <location>
        <begin position="6"/>
        <end position="31"/>
    </location>
</feature>
<dbReference type="Pfam" id="PF13365">
    <property type="entry name" value="Trypsin_2"/>
    <property type="match status" value="1"/>
</dbReference>
<gene>
    <name evidence="3" type="ORF">A2937_02180</name>
</gene>
<evidence type="ECO:0000313" key="3">
    <source>
        <dbReference type="EMBL" id="OHA82991.1"/>
    </source>
</evidence>
<organism evidence="3 4">
    <name type="scientific">Candidatus Yonathbacteria bacterium RIFCSPLOWO2_01_FULL_47_33b</name>
    <dbReference type="NCBI Taxonomy" id="1802727"/>
    <lineage>
        <taxon>Bacteria</taxon>
        <taxon>Candidatus Yonathiibacteriota</taxon>
    </lineage>
</organism>
<protein>
    <recommendedName>
        <fullName evidence="5">Serine protease</fullName>
    </recommendedName>
</protein>
<evidence type="ECO:0008006" key="5">
    <source>
        <dbReference type="Google" id="ProtNLM"/>
    </source>
</evidence>
<keyword evidence="2" id="KW-0472">Membrane</keyword>
<dbReference type="AlphaFoldDB" id="A0A1G2SEW7"/>
<dbReference type="Proteomes" id="UP000177987">
    <property type="component" value="Unassembled WGS sequence"/>
</dbReference>
<sequence>MNNKNGFIQIPVLVAIIVGVSVLGGGGYFTVKKYQGYRISQIDKEKETQERIEEQRKVLDDARSEIEKLSTQAQEAQRLQQDLVKQVQSQKNSQSNSLSISSSEIAKYISGVMQITCGDSSGSISLWKFSSGNVPAYAGMTNAHVIEGATGHCLLFPGTDSETQIMSSANSQEVYKWNNFADVAILPIGNPFKPKDNCSGLNCNETLSRDELNYSISTLPKCTTKMPEGSPIVTIGFPAFGMQENSYYGITARASHKIVSNGIISGYNNEDSSGNNLPYNNYYVSAKIDSGNSGGIALSKTQQGLCVLGIPTWVSVGNYETNGLIQNIHNVMYKK</sequence>
<keyword evidence="2" id="KW-1133">Transmembrane helix</keyword>
<comment type="caution">
    <text evidence="3">The sequence shown here is derived from an EMBL/GenBank/DDBJ whole genome shotgun (WGS) entry which is preliminary data.</text>
</comment>
<evidence type="ECO:0000256" key="2">
    <source>
        <dbReference type="SAM" id="Phobius"/>
    </source>
</evidence>
<proteinExistence type="predicted"/>
<name>A0A1G2SEW7_9BACT</name>
<accession>A0A1G2SEW7</accession>
<dbReference type="Gene3D" id="2.40.10.120">
    <property type="match status" value="1"/>
</dbReference>
<keyword evidence="2" id="KW-0812">Transmembrane</keyword>
<dbReference type="InterPro" id="IPR009003">
    <property type="entry name" value="Peptidase_S1_PA"/>
</dbReference>
<evidence type="ECO:0000313" key="4">
    <source>
        <dbReference type="Proteomes" id="UP000177987"/>
    </source>
</evidence>
<reference evidence="3 4" key="1">
    <citation type="journal article" date="2016" name="Nat. Commun.">
        <title>Thousands of microbial genomes shed light on interconnected biogeochemical processes in an aquifer system.</title>
        <authorList>
            <person name="Anantharaman K."/>
            <person name="Brown C.T."/>
            <person name="Hug L.A."/>
            <person name="Sharon I."/>
            <person name="Castelle C.J."/>
            <person name="Probst A.J."/>
            <person name="Thomas B.C."/>
            <person name="Singh A."/>
            <person name="Wilkins M.J."/>
            <person name="Karaoz U."/>
            <person name="Brodie E.L."/>
            <person name="Williams K.H."/>
            <person name="Hubbard S.S."/>
            <person name="Banfield J.F."/>
        </authorList>
    </citation>
    <scope>NUCLEOTIDE SEQUENCE [LARGE SCALE GENOMIC DNA]</scope>
</reference>
<feature type="coiled-coil region" evidence="1">
    <location>
        <begin position="42"/>
        <end position="86"/>
    </location>
</feature>
<keyword evidence="1" id="KW-0175">Coiled coil</keyword>
<dbReference type="STRING" id="1802727.A2937_02180"/>
<dbReference type="EMBL" id="MHUW01000021">
    <property type="protein sequence ID" value="OHA82991.1"/>
    <property type="molecule type" value="Genomic_DNA"/>
</dbReference>
<dbReference type="SUPFAM" id="SSF50494">
    <property type="entry name" value="Trypsin-like serine proteases"/>
    <property type="match status" value="1"/>
</dbReference>
<evidence type="ECO:0000256" key="1">
    <source>
        <dbReference type="SAM" id="Coils"/>
    </source>
</evidence>